<proteinExistence type="predicted"/>
<dbReference type="RefSeq" id="WP_172172144.1">
    <property type="nucleotide sequence ID" value="NZ_WOEZ01000185.1"/>
</dbReference>
<dbReference type="Pfam" id="PF11863">
    <property type="entry name" value="DUF3383"/>
    <property type="match status" value="2"/>
</dbReference>
<evidence type="ECO:0000313" key="2">
    <source>
        <dbReference type="Proteomes" id="UP000655523"/>
    </source>
</evidence>
<gene>
    <name evidence="1" type="ORF">GNZ13_32230</name>
</gene>
<dbReference type="Proteomes" id="UP000655523">
    <property type="component" value="Unassembled WGS sequence"/>
</dbReference>
<evidence type="ECO:0000313" key="1">
    <source>
        <dbReference type="EMBL" id="NPT59103.1"/>
    </source>
</evidence>
<dbReference type="AlphaFoldDB" id="A0A972NSQ6"/>
<reference evidence="1 2" key="1">
    <citation type="submission" date="2019-11" db="EMBL/GenBank/DDBJ databases">
        <title>Metabolism of dissolved organic matter in forest soils.</title>
        <authorList>
            <person name="Cyle K.T."/>
            <person name="Wilhelm R.C."/>
            <person name="Martinez C.E."/>
        </authorList>
    </citation>
    <scope>NUCLEOTIDE SEQUENCE [LARGE SCALE GENOMIC DNA]</scope>
    <source>
        <strain evidence="1 2">5N</strain>
    </source>
</reference>
<accession>A0A972NSQ6</accession>
<name>A0A972NSQ6_9BURK</name>
<organism evidence="1 2">
    <name type="scientific">Paraburkholderia elongata</name>
    <dbReference type="NCBI Taxonomy" id="2675747"/>
    <lineage>
        <taxon>Bacteria</taxon>
        <taxon>Pseudomonadati</taxon>
        <taxon>Pseudomonadota</taxon>
        <taxon>Betaproteobacteria</taxon>
        <taxon>Burkholderiales</taxon>
        <taxon>Burkholderiaceae</taxon>
        <taxon>Paraburkholderia</taxon>
    </lineage>
</organism>
<protein>
    <submittedName>
        <fullName evidence="1">DUF3383 family protein</fullName>
    </submittedName>
</protein>
<sequence>MTIPASAIAQVTPGVVSAGGSALILNGVVLTASTRVPVGSILPFSSLTAVQNYFGALSTEASVAANYFSGYTNSTVKPALIYFVQYVWQNPVAAYLRGGSLAATTLTQLQALSGVLTVTVDGVSKTSSTINLSAASSFSNAAALIQAGFTTNPPVVTFDSQSSAFVLTSPTTGAGAAFTGAIATTTLTVSAITSGTLQVGSVISGVGVTAGTYITALGTGTGGIGTYTISASQNVSSEGMTANASSMTFATGTLSAGLNLTQATSAVLSQGAALSTPATAMPAITAITQNWAAFMTTFEPVLADKLAFSAWVNSQNNRYAYVAWDTDVNAIVANNTTAFGPQIIANGSSGTVPIAGDPAAATAAGTTLAVLNLAIAAFFLGSVASINFGQQNGRITFAFKSQAGITPNCTNQTTGAILIANGYNFYGSYATANQQFQFFNPGSISGIFQWADEYINQIWMNSQFQLALMTLVTGVGSIPYNAQGYALISAALQDPINQALNFGAIRSGVALSALEIANVNNAAGLAIDKTLSSRGWYLQVLDPGAQARGARTTPACTFWYTDGGSIQTINLASIDVQ</sequence>
<dbReference type="InterPro" id="IPR021808">
    <property type="entry name" value="DUF3383"/>
</dbReference>
<keyword evidence="2" id="KW-1185">Reference proteome</keyword>
<dbReference type="EMBL" id="WOEZ01000185">
    <property type="protein sequence ID" value="NPT59103.1"/>
    <property type="molecule type" value="Genomic_DNA"/>
</dbReference>
<comment type="caution">
    <text evidence="1">The sequence shown here is derived from an EMBL/GenBank/DDBJ whole genome shotgun (WGS) entry which is preliminary data.</text>
</comment>